<gene>
    <name evidence="1" type="ORF">BDN72DRAFT_809879</name>
</gene>
<proteinExistence type="predicted"/>
<sequence>MARTEVDISQLTLTSRKLGPHSEVDVLAVKSIIARHEQDMKKLDSEIEVLLHDVRKLQLDKHRHQKQIDLCKGLITLATRIPFEVLASVFERCCREGYTRTPLAVSRVCSYWLKAASLPSVWSHLYIKTDTNNAIERTRLWLEKVRGGRLYITIDVGGDVAPLPRIMDLLLAKSSQWRALAITASQLVHANHLLELCNVSTPELRTVRISASGESAPGDTSLAVIRRSIEEAPLLRSIQLSFDNTPAVGLLPNWITSLSLTFPAVSTQPLPVSDIVSVLEGLPDLSSLYLAFPHRRSRPIELDNNTEHVAILERLETITLVGPHDFNSILTHLLTPRATELHLRFSLESYGYPHEPTGSWLLQYVEQSHPPLEVLDFRDLDILPEHFSTCLSALPRLKQLCIHESEVPDSVFKLLSASTGICPALTHLDLRWCGQVTGQALVELVESRLGAPSSVSRIIQVTVIHCAFVQEDDIIELARRTMCRLLMQDTGDYCRPIGCCQNERYRRRMRNRQLHAKVHPGGQSIGRLVV</sequence>
<evidence type="ECO:0000313" key="2">
    <source>
        <dbReference type="Proteomes" id="UP000308600"/>
    </source>
</evidence>
<keyword evidence="2" id="KW-1185">Reference proteome</keyword>
<dbReference type="Proteomes" id="UP000308600">
    <property type="component" value="Unassembled WGS sequence"/>
</dbReference>
<name>A0ACD3BEF9_9AGAR</name>
<organism evidence="1 2">
    <name type="scientific">Pluteus cervinus</name>
    <dbReference type="NCBI Taxonomy" id="181527"/>
    <lineage>
        <taxon>Eukaryota</taxon>
        <taxon>Fungi</taxon>
        <taxon>Dikarya</taxon>
        <taxon>Basidiomycota</taxon>
        <taxon>Agaricomycotina</taxon>
        <taxon>Agaricomycetes</taxon>
        <taxon>Agaricomycetidae</taxon>
        <taxon>Agaricales</taxon>
        <taxon>Pluteineae</taxon>
        <taxon>Pluteaceae</taxon>
        <taxon>Pluteus</taxon>
    </lineage>
</organism>
<evidence type="ECO:0000313" key="1">
    <source>
        <dbReference type="EMBL" id="TFK76002.1"/>
    </source>
</evidence>
<reference evidence="1 2" key="1">
    <citation type="journal article" date="2019" name="Nat. Ecol. Evol.">
        <title>Megaphylogeny resolves global patterns of mushroom evolution.</title>
        <authorList>
            <person name="Varga T."/>
            <person name="Krizsan K."/>
            <person name="Foldi C."/>
            <person name="Dima B."/>
            <person name="Sanchez-Garcia M."/>
            <person name="Sanchez-Ramirez S."/>
            <person name="Szollosi G.J."/>
            <person name="Szarkandi J.G."/>
            <person name="Papp V."/>
            <person name="Albert L."/>
            <person name="Andreopoulos W."/>
            <person name="Angelini C."/>
            <person name="Antonin V."/>
            <person name="Barry K.W."/>
            <person name="Bougher N.L."/>
            <person name="Buchanan P."/>
            <person name="Buyck B."/>
            <person name="Bense V."/>
            <person name="Catcheside P."/>
            <person name="Chovatia M."/>
            <person name="Cooper J."/>
            <person name="Damon W."/>
            <person name="Desjardin D."/>
            <person name="Finy P."/>
            <person name="Geml J."/>
            <person name="Haridas S."/>
            <person name="Hughes K."/>
            <person name="Justo A."/>
            <person name="Karasinski D."/>
            <person name="Kautmanova I."/>
            <person name="Kiss B."/>
            <person name="Kocsube S."/>
            <person name="Kotiranta H."/>
            <person name="LaButti K.M."/>
            <person name="Lechner B.E."/>
            <person name="Liimatainen K."/>
            <person name="Lipzen A."/>
            <person name="Lukacs Z."/>
            <person name="Mihaltcheva S."/>
            <person name="Morgado L.N."/>
            <person name="Niskanen T."/>
            <person name="Noordeloos M.E."/>
            <person name="Ohm R.A."/>
            <person name="Ortiz-Santana B."/>
            <person name="Ovrebo C."/>
            <person name="Racz N."/>
            <person name="Riley R."/>
            <person name="Savchenko A."/>
            <person name="Shiryaev A."/>
            <person name="Soop K."/>
            <person name="Spirin V."/>
            <person name="Szebenyi C."/>
            <person name="Tomsovsky M."/>
            <person name="Tulloss R.E."/>
            <person name="Uehling J."/>
            <person name="Grigoriev I.V."/>
            <person name="Vagvolgyi C."/>
            <person name="Papp T."/>
            <person name="Martin F.M."/>
            <person name="Miettinen O."/>
            <person name="Hibbett D.S."/>
            <person name="Nagy L.G."/>
        </authorList>
    </citation>
    <scope>NUCLEOTIDE SEQUENCE [LARGE SCALE GENOMIC DNA]</scope>
    <source>
        <strain evidence="1 2">NL-1719</strain>
    </source>
</reference>
<dbReference type="EMBL" id="ML208261">
    <property type="protein sequence ID" value="TFK76002.1"/>
    <property type="molecule type" value="Genomic_DNA"/>
</dbReference>
<protein>
    <submittedName>
        <fullName evidence="1">Uncharacterized protein</fullName>
    </submittedName>
</protein>
<accession>A0ACD3BEF9</accession>